<dbReference type="InterPro" id="IPR011006">
    <property type="entry name" value="CheY-like_superfamily"/>
</dbReference>
<dbReference type="RefSeq" id="WP_089384568.1">
    <property type="nucleotide sequence ID" value="NZ_FZNQ01000007.1"/>
</dbReference>
<dbReference type="SUPFAM" id="SSF46785">
    <property type="entry name" value="Winged helix' DNA-binding domain"/>
    <property type="match status" value="1"/>
</dbReference>
<gene>
    <name evidence="5" type="ORF">SAMN06264855_10721</name>
</gene>
<keyword evidence="2" id="KW-0238">DNA-binding</keyword>
<dbReference type="OrthoDB" id="10490at2157"/>
<keyword evidence="3" id="KW-0804">Transcription</keyword>
<evidence type="ECO:0000313" key="6">
    <source>
        <dbReference type="Proteomes" id="UP000198397"/>
    </source>
</evidence>
<dbReference type="EMBL" id="FZNQ01000007">
    <property type="protein sequence ID" value="SNR44246.1"/>
    <property type="molecule type" value="Genomic_DNA"/>
</dbReference>
<evidence type="ECO:0000256" key="1">
    <source>
        <dbReference type="ARBA" id="ARBA00023015"/>
    </source>
</evidence>
<dbReference type="InterPro" id="IPR002577">
    <property type="entry name" value="HTH_HxlR"/>
</dbReference>
<evidence type="ECO:0000256" key="3">
    <source>
        <dbReference type="ARBA" id="ARBA00023163"/>
    </source>
</evidence>
<feature type="domain" description="HTH hxlR-type" evidence="4">
    <location>
        <begin position="8"/>
        <end position="112"/>
    </location>
</feature>
<evidence type="ECO:0000259" key="4">
    <source>
        <dbReference type="PROSITE" id="PS51118"/>
    </source>
</evidence>
<proteinExistence type="predicted"/>
<dbReference type="AlphaFoldDB" id="A0A238WCE7"/>
<dbReference type="Pfam" id="PF01638">
    <property type="entry name" value="HxlR"/>
    <property type="match status" value="1"/>
</dbReference>
<dbReference type="InterPro" id="IPR036388">
    <property type="entry name" value="WH-like_DNA-bd_sf"/>
</dbReference>
<keyword evidence="1" id="KW-0805">Transcription regulation</keyword>
<name>A0A238WCE7_HALVU</name>
<dbReference type="SUPFAM" id="SSF52172">
    <property type="entry name" value="CheY-like"/>
    <property type="match status" value="1"/>
</dbReference>
<dbReference type="InterPro" id="IPR036390">
    <property type="entry name" value="WH_DNA-bd_sf"/>
</dbReference>
<dbReference type="Proteomes" id="UP000198397">
    <property type="component" value="Unassembled WGS sequence"/>
</dbReference>
<dbReference type="PROSITE" id="PS51118">
    <property type="entry name" value="HTH_HXLR"/>
    <property type="match status" value="1"/>
</dbReference>
<dbReference type="GO" id="GO:0003677">
    <property type="term" value="F:DNA binding"/>
    <property type="evidence" value="ECO:0007669"/>
    <property type="project" value="UniProtKB-KW"/>
</dbReference>
<protein>
    <submittedName>
        <fullName evidence="5">Transcriptional regulator, HxlR family</fullName>
    </submittedName>
</protein>
<organism evidence="5 6">
    <name type="scientific">Halorubrum vacuolatum</name>
    <name type="common">Natronobacterium vacuolatum</name>
    <dbReference type="NCBI Taxonomy" id="63740"/>
    <lineage>
        <taxon>Archaea</taxon>
        <taxon>Methanobacteriati</taxon>
        <taxon>Methanobacteriota</taxon>
        <taxon>Stenosarchaea group</taxon>
        <taxon>Halobacteria</taxon>
        <taxon>Halobacteriales</taxon>
        <taxon>Haloferacaceae</taxon>
        <taxon>Halorubrum</taxon>
    </lineage>
</organism>
<dbReference type="PANTHER" id="PTHR33204">
    <property type="entry name" value="TRANSCRIPTIONAL REGULATOR, MARR FAMILY"/>
    <property type="match status" value="1"/>
</dbReference>
<sequence length="269" mass="29948">MDDTPAAIPPSSRAALDALSMLSNKWEPVVVVVLLEGGSLRFSELEGRIPGIAPNMLTKTFRSLAADGLVTRRVISESPRTVTYELTDAGWALQPVFDSLRTWADEHIDAVRPTILLGDGDRRLVELYRGWLAARFDVVTVTDRKQLQHGLADMPDIAIFDIELCDDEPRTLITHCPTTTRRIALVGDRPAPSFGTWPCDDVLRKPLVKSELLTAVTRQLERFGQAESAREREGIEARLALLESVYPKPVLEQDVTVAKLYDKLASFEE</sequence>
<dbReference type="Gene3D" id="1.10.10.10">
    <property type="entry name" value="Winged helix-like DNA-binding domain superfamily/Winged helix DNA-binding domain"/>
    <property type="match status" value="1"/>
</dbReference>
<evidence type="ECO:0000256" key="2">
    <source>
        <dbReference type="ARBA" id="ARBA00023125"/>
    </source>
</evidence>
<keyword evidence="6" id="KW-1185">Reference proteome</keyword>
<reference evidence="5 6" key="1">
    <citation type="submission" date="2017-06" db="EMBL/GenBank/DDBJ databases">
        <authorList>
            <person name="Kim H.J."/>
            <person name="Triplett B.A."/>
        </authorList>
    </citation>
    <scope>NUCLEOTIDE SEQUENCE [LARGE SCALE GENOMIC DNA]</scope>
    <source>
        <strain evidence="5 6">DSM 8800</strain>
    </source>
</reference>
<evidence type="ECO:0000313" key="5">
    <source>
        <dbReference type="EMBL" id="SNR44246.1"/>
    </source>
</evidence>
<accession>A0A238WCE7</accession>